<gene>
    <name evidence="2" type="ORF">MICH65_0195</name>
</gene>
<keyword evidence="3" id="KW-1185">Reference proteome</keyword>
<keyword evidence="1" id="KW-1133">Transmembrane helix</keyword>
<evidence type="ECO:0000313" key="3">
    <source>
        <dbReference type="Proteomes" id="UP000463983"/>
    </source>
</evidence>
<dbReference type="Proteomes" id="UP000463983">
    <property type="component" value="Chromosome"/>
</dbReference>
<evidence type="ECO:0000313" key="2">
    <source>
        <dbReference type="EMBL" id="QHO63176.1"/>
    </source>
</evidence>
<dbReference type="KEGG" id="caqa:MICH65_0195"/>
<protein>
    <submittedName>
        <fullName evidence="2">Uncharacterized protein</fullName>
    </submittedName>
</protein>
<organism evidence="2 3">
    <name type="scientific">Candidatus Chazhemtobacterium aquaticus</name>
    <dbReference type="NCBI Taxonomy" id="2715735"/>
    <lineage>
        <taxon>Bacteria</taxon>
        <taxon>Candidatus Chazhemtobacteraceae</taxon>
        <taxon>Candidatus Chazhemtobacterium</taxon>
    </lineage>
</organism>
<proteinExistence type="predicted"/>
<reference evidence="3" key="1">
    <citation type="journal article" date="2020" name="Microorganisms">
        <title>Complete Genome of a Member of a New Bacterial Lineage in the Microgenomates Group Reveals an Unusual Nucleotide Composition Disparity Between Two Strands of DNA and Limited Metabolic Potential.</title>
        <authorList>
            <person name="Kadnikov V.V."/>
            <person name="Mardanov A.V."/>
            <person name="Beletsky A.V."/>
            <person name="Karnachuk O.V."/>
            <person name="Ravin N.V."/>
        </authorList>
    </citation>
    <scope>NUCLEOTIDE SEQUENCE [LARGE SCALE GENOMIC DNA]</scope>
</reference>
<evidence type="ECO:0000256" key="1">
    <source>
        <dbReference type="SAM" id="Phobius"/>
    </source>
</evidence>
<keyword evidence="1" id="KW-0812">Transmembrane</keyword>
<dbReference type="SUPFAM" id="SSF101898">
    <property type="entry name" value="NHL repeat"/>
    <property type="match status" value="1"/>
</dbReference>
<dbReference type="EMBL" id="CP047901">
    <property type="protein sequence ID" value="QHO63176.1"/>
    <property type="molecule type" value="Genomic_DNA"/>
</dbReference>
<feature type="transmembrane region" description="Helical" evidence="1">
    <location>
        <begin position="264"/>
        <end position="284"/>
    </location>
</feature>
<name>A0A857N568_9BACT</name>
<accession>A0A857N568</accession>
<sequence>MRDKRLGIEWKQVVGGASDEVWSQVRWESGGEKGRAMLVVMSLEEVMSGEGGVKEKGRGLMEEVVESFVLGEKEGWEWVVEQVDRLRSEIGDIGSVVVGQVLVDDEGKRGVYIGGWGGMKVVLVRGGERVEVWGGGEAVSGWLLEEDEVVIGSEEFVNGIWSEGASEVEMVAKMGEMEDGAKVAGLVVKVKRIKLVEEVVDNEQEGIIELVEPEISGIEPSKAQVMVVNEEPGWKRGLARLKRKLGLGGRGITLRSEESGKRRWAMVLGSVFLVIFLVSVVVGAGRRSVMKEREEFEGVSEPIEYALEEAVRLKSVNAVRSRSLVIEAKEEIVSQGDRFVEGRLSEEWAELAKRVDEVWWEVSGEVRTEGQMWLDAGVFKEGLRMEGVDVRDEWMYLWGEDERVVVRVSLSDKSGEVVAGGESLSGVVDIAGADEEILALNGSDVVVVSEEGEETARLDMEGVVGRLVEGYGINAYVVAGDDLFRFPGTGEGYGKRRRFLSPGVVVDMSGVVDMAIDGEVWLLASNGEVVRLNQGLVVDYELKPVEEWQKPEKIMVSEERGRVWVWDREMGAVVEFDRESGDYLQKLVWEGFGRAGGVDFDEERGRLMVVIEGEVWVVGI</sequence>
<dbReference type="RefSeq" id="WP_161931570.1">
    <property type="nucleotide sequence ID" value="NZ_CP047901.1"/>
</dbReference>
<dbReference type="AlphaFoldDB" id="A0A857N568"/>
<keyword evidence="1" id="KW-0472">Membrane</keyword>